<name>A0ABD3X758_SINWO</name>
<organism evidence="3 4">
    <name type="scientific">Sinanodonta woodiana</name>
    <name type="common">Chinese pond mussel</name>
    <name type="synonym">Anodonta woodiana</name>
    <dbReference type="NCBI Taxonomy" id="1069815"/>
    <lineage>
        <taxon>Eukaryota</taxon>
        <taxon>Metazoa</taxon>
        <taxon>Spiralia</taxon>
        <taxon>Lophotrochozoa</taxon>
        <taxon>Mollusca</taxon>
        <taxon>Bivalvia</taxon>
        <taxon>Autobranchia</taxon>
        <taxon>Heteroconchia</taxon>
        <taxon>Palaeoheterodonta</taxon>
        <taxon>Unionida</taxon>
        <taxon>Unionoidea</taxon>
        <taxon>Unionidae</taxon>
        <taxon>Unioninae</taxon>
        <taxon>Sinanodonta</taxon>
    </lineage>
</organism>
<dbReference type="Gene3D" id="6.10.250.3110">
    <property type="match status" value="1"/>
</dbReference>
<feature type="coiled-coil region" evidence="1">
    <location>
        <begin position="77"/>
        <end position="125"/>
    </location>
</feature>
<proteinExistence type="predicted"/>
<dbReference type="EMBL" id="JBJQND010000003">
    <property type="protein sequence ID" value="KAL3881907.1"/>
    <property type="molecule type" value="Genomic_DNA"/>
</dbReference>
<dbReference type="Proteomes" id="UP001634394">
    <property type="component" value="Unassembled WGS sequence"/>
</dbReference>
<accession>A0ABD3X758</accession>
<keyword evidence="1" id="KW-0175">Coiled coil</keyword>
<evidence type="ECO:0000256" key="1">
    <source>
        <dbReference type="SAM" id="Coils"/>
    </source>
</evidence>
<evidence type="ECO:0000313" key="4">
    <source>
        <dbReference type="Proteomes" id="UP001634394"/>
    </source>
</evidence>
<gene>
    <name evidence="3" type="ORF">ACJMK2_028294</name>
</gene>
<keyword evidence="4" id="KW-1185">Reference proteome</keyword>
<sequence>MPREKPSDVDVSVIKSLKGKMSPVDVATKYHIGYNRIYQIWKSPDSANEKVDDKADDDDDLAEFEKNISSDKTPNDVQQLRDEYKTLKYDRDNLQQQLDDLQRRYKDLRDRYNKCRAEIESVKHDNKLLMPQYDSLHAEYNSAVEEVEKCYRELDRRSAPKRTKNTDAPEKKKSSRKQDRAASNDALR</sequence>
<evidence type="ECO:0000313" key="3">
    <source>
        <dbReference type="EMBL" id="KAL3881907.1"/>
    </source>
</evidence>
<reference evidence="3 4" key="1">
    <citation type="submission" date="2024-11" db="EMBL/GenBank/DDBJ databases">
        <title>Chromosome-level genome assembly of the freshwater bivalve Anodonta woodiana.</title>
        <authorList>
            <person name="Chen X."/>
        </authorList>
    </citation>
    <scope>NUCLEOTIDE SEQUENCE [LARGE SCALE GENOMIC DNA]</scope>
    <source>
        <strain evidence="3">MN2024</strain>
        <tissue evidence="3">Gills</tissue>
    </source>
</reference>
<comment type="caution">
    <text evidence="3">The sequence shown here is derived from an EMBL/GenBank/DDBJ whole genome shotgun (WGS) entry which is preliminary data.</text>
</comment>
<feature type="region of interest" description="Disordered" evidence="2">
    <location>
        <begin position="153"/>
        <end position="188"/>
    </location>
</feature>
<protein>
    <submittedName>
        <fullName evidence="3">Uncharacterized protein</fullName>
    </submittedName>
</protein>
<dbReference type="AlphaFoldDB" id="A0ABD3X758"/>
<evidence type="ECO:0000256" key="2">
    <source>
        <dbReference type="SAM" id="MobiDB-lite"/>
    </source>
</evidence>